<reference evidence="2" key="1">
    <citation type="submission" date="2022-03" db="EMBL/GenBank/DDBJ databases">
        <authorList>
            <person name="Woo C.Y."/>
        </authorList>
    </citation>
    <scope>NUCLEOTIDE SEQUENCE</scope>
    <source>
        <strain evidence="2">CYS-02</strain>
    </source>
</reference>
<name>A0A9X1VWX5_9BURK</name>
<evidence type="ECO:0000313" key="3">
    <source>
        <dbReference type="Proteomes" id="UP001139447"/>
    </source>
</evidence>
<keyword evidence="1" id="KW-0812">Transmembrane</keyword>
<keyword evidence="1" id="KW-1133">Transmembrane helix</keyword>
<organism evidence="2 3">
    <name type="scientific">Variovorax terrae</name>
    <dbReference type="NCBI Taxonomy" id="2923278"/>
    <lineage>
        <taxon>Bacteria</taxon>
        <taxon>Pseudomonadati</taxon>
        <taxon>Pseudomonadota</taxon>
        <taxon>Betaproteobacteria</taxon>
        <taxon>Burkholderiales</taxon>
        <taxon>Comamonadaceae</taxon>
        <taxon>Variovorax</taxon>
    </lineage>
</organism>
<comment type="caution">
    <text evidence="2">The sequence shown here is derived from an EMBL/GenBank/DDBJ whole genome shotgun (WGS) entry which is preliminary data.</text>
</comment>
<dbReference type="AlphaFoldDB" id="A0A9X1VWX5"/>
<sequence>MTTNTFTAEAGQTVTVVIEPAEFTPARAADLVDMFWSFVLALVIVWGAKQILNIFTSSPNGD</sequence>
<proteinExistence type="predicted"/>
<feature type="transmembrane region" description="Helical" evidence="1">
    <location>
        <begin position="34"/>
        <end position="55"/>
    </location>
</feature>
<gene>
    <name evidence="2" type="ORF">MMF98_19130</name>
</gene>
<protein>
    <submittedName>
        <fullName evidence="2">Uncharacterized protein</fullName>
    </submittedName>
</protein>
<keyword evidence="3" id="KW-1185">Reference proteome</keyword>
<evidence type="ECO:0000313" key="2">
    <source>
        <dbReference type="EMBL" id="MCJ0765331.1"/>
    </source>
</evidence>
<accession>A0A9X1VWX5</accession>
<evidence type="ECO:0000256" key="1">
    <source>
        <dbReference type="SAM" id="Phobius"/>
    </source>
</evidence>
<keyword evidence="1" id="KW-0472">Membrane</keyword>
<dbReference type="EMBL" id="JALGBI010000002">
    <property type="protein sequence ID" value="MCJ0765331.1"/>
    <property type="molecule type" value="Genomic_DNA"/>
</dbReference>
<dbReference type="Proteomes" id="UP001139447">
    <property type="component" value="Unassembled WGS sequence"/>
</dbReference>
<dbReference type="RefSeq" id="WP_243308551.1">
    <property type="nucleotide sequence ID" value="NZ_JALGBI010000002.1"/>
</dbReference>